<evidence type="ECO:0000313" key="4">
    <source>
        <dbReference type="Proteomes" id="UP001159042"/>
    </source>
</evidence>
<evidence type="ECO:0000313" key="3">
    <source>
        <dbReference type="EMBL" id="KAJ8914167.1"/>
    </source>
</evidence>
<organism evidence="3 4">
    <name type="scientific">Exocentrus adspersus</name>
    <dbReference type="NCBI Taxonomy" id="1586481"/>
    <lineage>
        <taxon>Eukaryota</taxon>
        <taxon>Metazoa</taxon>
        <taxon>Ecdysozoa</taxon>
        <taxon>Arthropoda</taxon>
        <taxon>Hexapoda</taxon>
        <taxon>Insecta</taxon>
        <taxon>Pterygota</taxon>
        <taxon>Neoptera</taxon>
        <taxon>Endopterygota</taxon>
        <taxon>Coleoptera</taxon>
        <taxon>Polyphaga</taxon>
        <taxon>Cucujiformia</taxon>
        <taxon>Chrysomeloidea</taxon>
        <taxon>Cerambycidae</taxon>
        <taxon>Lamiinae</taxon>
        <taxon>Acanthocinini</taxon>
        <taxon>Exocentrus</taxon>
    </lineage>
</organism>
<keyword evidence="1" id="KW-0175">Coiled coil</keyword>
<feature type="coiled-coil region" evidence="1">
    <location>
        <begin position="130"/>
        <end position="167"/>
    </location>
</feature>
<accession>A0AAV8VJR5</accession>
<dbReference type="Pfam" id="PF13837">
    <property type="entry name" value="Myb_DNA-bind_4"/>
    <property type="match status" value="1"/>
</dbReference>
<dbReference type="EMBL" id="JANEYG010000079">
    <property type="protein sequence ID" value="KAJ8914167.1"/>
    <property type="molecule type" value="Genomic_DNA"/>
</dbReference>
<sequence length="169" mass="19685">MVTDAACKKKWLNLLRTYKATKDTRNRTGRGPVKFEYFNRLDELLDDSPSNASPHSLDVSEIETTDSQCESQSDSSINLQVETETSSFASLQLGKRKNPTAELVKIKRRYFENKVEKANEKETNRNLYLQENLRLKTEKVEISKKKLELEERKLQVLEDLKNILKEKDM</sequence>
<dbReference type="Proteomes" id="UP001159042">
    <property type="component" value="Unassembled WGS sequence"/>
</dbReference>
<dbReference type="AlphaFoldDB" id="A0AAV8VJR5"/>
<keyword evidence="4" id="KW-1185">Reference proteome</keyword>
<evidence type="ECO:0000256" key="1">
    <source>
        <dbReference type="SAM" id="Coils"/>
    </source>
</evidence>
<name>A0AAV8VJR5_9CUCU</name>
<protein>
    <recommendedName>
        <fullName evidence="2">Myb/SANT-like DNA-binding domain-containing protein</fullName>
    </recommendedName>
</protein>
<reference evidence="3 4" key="1">
    <citation type="journal article" date="2023" name="Insect Mol. Biol.">
        <title>Genome sequencing provides insights into the evolution of gene families encoding plant cell wall-degrading enzymes in longhorned beetles.</title>
        <authorList>
            <person name="Shin N.R."/>
            <person name="Okamura Y."/>
            <person name="Kirsch R."/>
            <person name="Pauchet Y."/>
        </authorList>
    </citation>
    <scope>NUCLEOTIDE SEQUENCE [LARGE SCALE GENOMIC DNA]</scope>
    <source>
        <strain evidence="3">EAD_L_NR</strain>
    </source>
</reference>
<comment type="caution">
    <text evidence="3">The sequence shown here is derived from an EMBL/GenBank/DDBJ whole genome shotgun (WGS) entry which is preliminary data.</text>
</comment>
<dbReference type="InterPro" id="IPR044822">
    <property type="entry name" value="Myb_DNA-bind_4"/>
</dbReference>
<proteinExistence type="predicted"/>
<evidence type="ECO:0000259" key="2">
    <source>
        <dbReference type="Pfam" id="PF13837"/>
    </source>
</evidence>
<gene>
    <name evidence="3" type="ORF">NQ315_016246</name>
</gene>
<feature type="domain" description="Myb/SANT-like DNA-binding" evidence="2">
    <location>
        <begin position="3"/>
        <end position="44"/>
    </location>
</feature>